<comment type="caution">
    <text evidence="2">The sequence shown here is derived from an EMBL/GenBank/DDBJ whole genome shotgun (WGS) entry which is preliminary data.</text>
</comment>
<organism evidence="2 3">
    <name type="scientific">Rickettsia felis str. Pedreira</name>
    <dbReference type="NCBI Taxonomy" id="1359196"/>
    <lineage>
        <taxon>Bacteria</taxon>
        <taxon>Pseudomonadati</taxon>
        <taxon>Pseudomonadota</taxon>
        <taxon>Alphaproteobacteria</taxon>
        <taxon>Rickettsiales</taxon>
        <taxon>Rickettsiaceae</taxon>
        <taxon>Rickettsieae</taxon>
        <taxon>Rickettsia</taxon>
        <taxon>spotted fever group</taxon>
    </lineage>
</organism>
<reference evidence="2 3" key="1">
    <citation type="submission" date="2015-01" db="EMBL/GenBank/DDBJ databases">
        <title>Genome Sequencing of Rickettsiales.</title>
        <authorList>
            <person name="Daugherty S.C."/>
            <person name="Su Q."/>
            <person name="Abolude K."/>
            <person name="Beier-Sexton M."/>
            <person name="Carlyon J.A."/>
            <person name="Carter R."/>
            <person name="Day N.P."/>
            <person name="Dumler S.J."/>
            <person name="Dyachenko V."/>
            <person name="Godinez A."/>
            <person name="Kurtti T.J."/>
            <person name="Lichay M."/>
            <person name="Mullins K.E."/>
            <person name="Ott S."/>
            <person name="Pappas-Brown V."/>
            <person name="Paris D.H."/>
            <person name="Patel P."/>
            <person name="Richards A.L."/>
            <person name="Sadzewicz L."/>
            <person name="Sears K."/>
            <person name="Seidman D."/>
            <person name="Sengamalay N."/>
            <person name="Stenos J."/>
            <person name="Tallon L.J."/>
            <person name="Vincent G."/>
            <person name="Fraser C.M."/>
            <person name="Munderloh U."/>
            <person name="Dunning-Hotopp J.C."/>
        </authorList>
    </citation>
    <scope>NUCLEOTIDE SEQUENCE [LARGE SCALE GENOMIC DNA]</scope>
    <source>
        <strain evidence="2 3">Pedreira</strain>
    </source>
</reference>
<dbReference type="EMBL" id="LANQ01000001">
    <property type="protein sequence ID" value="KJV58972.1"/>
    <property type="molecule type" value="Genomic_DNA"/>
</dbReference>
<dbReference type="PATRIC" id="fig|1359196.3.peg.1323"/>
<name>A0A0F3MU33_RICFI</name>
<evidence type="ECO:0000313" key="2">
    <source>
        <dbReference type="EMBL" id="KJV58972.1"/>
    </source>
</evidence>
<sequence length="65" mass="7432">MCKFLKGCIEENITKREITMTQKQNAAMEQAIDLLINNDTDVSILFREDGLLKEITKRLVESSTV</sequence>
<dbReference type="Proteomes" id="UP000033475">
    <property type="component" value="Unassembled WGS sequence"/>
</dbReference>
<accession>A0A0F3MU33</accession>
<protein>
    <submittedName>
        <fullName evidence="2">Putative transposase</fullName>
    </submittedName>
</protein>
<dbReference type="EMBL" id="LANQ01000001">
    <property type="protein sequence ID" value="KJV58100.1"/>
    <property type="molecule type" value="Genomic_DNA"/>
</dbReference>
<evidence type="ECO:0000313" key="1">
    <source>
        <dbReference type="EMBL" id="KJV58100.1"/>
    </source>
</evidence>
<evidence type="ECO:0000313" key="3">
    <source>
        <dbReference type="Proteomes" id="UP000033475"/>
    </source>
</evidence>
<proteinExistence type="predicted"/>
<gene>
    <name evidence="1" type="ORF">RFEPED_0473</name>
    <name evidence="2" type="ORF">RFEPED_1367</name>
</gene>
<dbReference type="AlphaFoldDB" id="A0A0F3MU33"/>